<dbReference type="Pfam" id="PF02774">
    <property type="entry name" value="Semialdhyde_dhC"/>
    <property type="match status" value="1"/>
</dbReference>
<dbReference type="NCBIfam" id="NF006416">
    <property type="entry name" value="PRK08664.1"/>
    <property type="match status" value="1"/>
</dbReference>
<feature type="domain" description="Semialdehyde dehydrogenase NAD-binding" evidence="4">
    <location>
        <begin position="5"/>
        <end position="135"/>
    </location>
</feature>
<comment type="caution">
    <text evidence="5">The sequence shown here is derived from an EMBL/GenBank/DDBJ whole genome shotgun (WGS) entry which is preliminary data.</text>
</comment>
<dbReference type="Gene3D" id="3.30.360.10">
    <property type="entry name" value="Dihydrodipicolinate Reductase, domain 2"/>
    <property type="match status" value="1"/>
</dbReference>
<dbReference type="EC" id="1.2.1.11" evidence="5"/>
<gene>
    <name evidence="5" type="primary">asd</name>
    <name evidence="5" type="ORF">ACFSB2_23755</name>
</gene>
<dbReference type="Proteomes" id="UP001597079">
    <property type="component" value="Unassembled WGS sequence"/>
</dbReference>
<dbReference type="CDD" id="cd02315">
    <property type="entry name" value="ScASADH_like_N"/>
    <property type="match status" value="1"/>
</dbReference>
<dbReference type="InterPro" id="IPR000534">
    <property type="entry name" value="Semialdehyde_DH_NAD-bd"/>
</dbReference>
<dbReference type="PANTHER" id="PTHR46718">
    <property type="entry name" value="ASPARTATE-SEMIALDEHYDE DEHYDROGENASE"/>
    <property type="match status" value="1"/>
</dbReference>
<dbReference type="NCBIfam" id="TIGR00978">
    <property type="entry name" value="asd_EA"/>
    <property type="match status" value="1"/>
</dbReference>
<comment type="similarity">
    <text evidence="1">Belongs to the aspartate-semialdehyde dehydrogenase family.</text>
</comment>
<sequence>MSKLRAAIVGATGMAGQQYVQALSNHPMFEVVQMVTSKARKTYKEALLEADGASRWSHSTDVPEDMADVPVVSSDDFHPEQMDVIFTAVESDLAKELEPRFGRTTPTFSTASAFRYEADTPLMLAGVNNEHAEYIRRQQEKRGWNGFVLAIPNCTVTGLSITLKPLQQAFGVSKVLMVSMQAVSGAGRSPGVRTLDISDNIVPYIPTEEEKVKTELRKILGTYDGQQITPAEIDVNCICTRANVLDGHTEAVFVGLKTQASVDEAKQVLRNYNPYKENKLPSAPEEWIRVFDDPFRPQVRLDRHRGDGMTTSIGRVELEPILGGIKYLLVSHNTKMGAGKGAVLLAETLVHKELL</sequence>
<protein>
    <submittedName>
        <fullName evidence="5">Aspartate-semialdehyde dehydrogenase</fullName>
        <ecNumber evidence="5">1.2.1.11</ecNumber>
    </submittedName>
</protein>
<proteinExistence type="inferred from homology"/>
<evidence type="ECO:0000313" key="5">
    <source>
        <dbReference type="EMBL" id="MFD1677681.1"/>
    </source>
</evidence>
<evidence type="ECO:0000313" key="6">
    <source>
        <dbReference type="Proteomes" id="UP001597079"/>
    </source>
</evidence>
<dbReference type="InterPro" id="IPR012280">
    <property type="entry name" value="Semialdhyde_DH_dimer_dom"/>
</dbReference>
<dbReference type="PIRSF" id="PIRSF000148">
    <property type="entry name" value="ASA_dh"/>
    <property type="match status" value="1"/>
</dbReference>
<organism evidence="5 6">
    <name type="scientific">Alicyclobacillus fodiniaquatilis</name>
    <dbReference type="NCBI Taxonomy" id="1661150"/>
    <lineage>
        <taxon>Bacteria</taxon>
        <taxon>Bacillati</taxon>
        <taxon>Bacillota</taxon>
        <taxon>Bacilli</taxon>
        <taxon>Bacillales</taxon>
        <taxon>Alicyclobacillaceae</taxon>
        <taxon>Alicyclobacillus</taxon>
    </lineage>
</organism>
<dbReference type="InterPro" id="IPR051823">
    <property type="entry name" value="ASADH-related"/>
</dbReference>
<dbReference type="SUPFAM" id="SSF55347">
    <property type="entry name" value="Glyceraldehyde-3-phosphate dehydrogenase-like, C-terminal domain"/>
    <property type="match status" value="1"/>
</dbReference>
<name>A0ABW4JMK9_9BACL</name>
<evidence type="ECO:0000259" key="4">
    <source>
        <dbReference type="SMART" id="SM00859"/>
    </source>
</evidence>
<dbReference type="InterPro" id="IPR005676">
    <property type="entry name" value="Asp_semi-ald_DH_pep-lack"/>
</dbReference>
<accession>A0ABW4JMK9</accession>
<evidence type="ECO:0000256" key="1">
    <source>
        <dbReference type="ARBA" id="ARBA00010584"/>
    </source>
</evidence>
<evidence type="ECO:0000256" key="2">
    <source>
        <dbReference type="ARBA" id="ARBA00022857"/>
    </source>
</evidence>
<dbReference type="GO" id="GO:0004073">
    <property type="term" value="F:aspartate-semialdehyde dehydrogenase activity"/>
    <property type="evidence" value="ECO:0007669"/>
    <property type="project" value="UniProtKB-EC"/>
</dbReference>
<keyword evidence="3 5" id="KW-0560">Oxidoreductase</keyword>
<dbReference type="SMART" id="SM00859">
    <property type="entry name" value="Semialdhyde_dh"/>
    <property type="match status" value="1"/>
</dbReference>
<reference evidence="6" key="1">
    <citation type="journal article" date="2019" name="Int. J. Syst. Evol. Microbiol.">
        <title>The Global Catalogue of Microorganisms (GCM) 10K type strain sequencing project: providing services to taxonomists for standard genome sequencing and annotation.</title>
        <authorList>
            <consortium name="The Broad Institute Genomics Platform"/>
            <consortium name="The Broad Institute Genome Sequencing Center for Infectious Disease"/>
            <person name="Wu L."/>
            <person name="Ma J."/>
        </authorList>
    </citation>
    <scope>NUCLEOTIDE SEQUENCE [LARGE SCALE GENOMIC DNA]</scope>
    <source>
        <strain evidence="6">CGMCC 1.12286</strain>
    </source>
</reference>
<dbReference type="RefSeq" id="WP_377945595.1">
    <property type="nucleotide sequence ID" value="NZ_JBHUCX010000099.1"/>
</dbReference>
<dbReference type="InterPro" id="IPR036291">
    <property type="entry name" value="NAD(P)-bd_dom_sf"/>
</dbReference>
<dbReference type="CDD" id="cd18130">
    <property type="entry name" value="ASADH_C_arch_fung_like"/>
    <property type="match status" value="1"/>
</dbReference>
<dbReference type="Pfam" id="PF01118">
    <property type="entry name" value="Semialdhyde_dh"/>
    <property type="match status" value="1"/>
</dbReference>
<dbReference type="SUPFAM" id="SSF51735">
    <property type="entry name" value="NAD(P)-binding Rossmann-fold domains"/>
    <property type="match status" value="1"/>
</dbReference>
<keyword evidence="6" id="KW-1185">Reference proteome</keyword>
<dbReference type="Gene3D" id="3.40.50.720">
    <property type="entry name" value="NAD(P)-binding Rossmann-like Domain"/>
    <property type="match status" value="1"/>
</dbReference>
<keyword evidence="2" id="KW-0521">NADP</keyword>
<evidence type="ECO:0000256" key="3">
    <source>
        <dbReference type="ARBA" id="ARBA00023002"/>
    </source>
</evidence>
<dbReference type="PANTHER" id="PTHR46718:SF1">
    <property type="entry name" value="ASPARTATE-SEMIALDEHYDE DEHYDROGENASE"/>
    <property type="match status" value="1"/>
</dbReference>
<dbReference type="EMBL" id="JBHUCX010000099">
    <property type="protein sequence ID" value="MFD1677681.1"/>
    <property type="molecule type" value="Genomic_DNA"/>
</dbReference>